<dbReference type="Proteomes" id="UP000236724">
    <property type="component" value="Unassembled WGS sequence"/>
</dbReference>
<evidence type="ECO:0000256" key="2">
    <source>
        <dbReference type="ARBA" id="ARBA00023002"/>
    </source>
</evidence>
<dbReference type="Gene3D" id="3.40.50.720">
    <property type="entry name" value="NAD(P)-binding Rossmann-like Domain"/>
    <property type="match status" value="1"/>
</dbReference>
<dbReference type="GO" id="GO:0016020">
    <property type="term" value="C:membrane"/>
    <property type="evidence" value="ECO:0007669"/>
    <property type="project" value="TreeGrafter"/>
</dbReference>
<proteinExistence type="inferred from homology"/>
<dbReference type="PANTHER" id="PTHR44196:SF1">
    <property type="entry name" value="DEHYDROGENASE_REDUCTASE SDR FAMILY MEMBER 7B"/>
    <property type="match status" value="1"/>
</dbReference>
<dbReference type="NCBIfam" id="NF005489">
    <property type="entry name" value="PRK07102.1"/>
    <property type="match status" value="1"/>
</dbReference>
<comment type="similarity">
    <text evidence="1">Belongs to the short-chain dehydrogenases/reductases (SDR) family.</text>
</comment>
<dbReference type="OrthoDB" id="335726at2"/>
<organism evidence="3 4">
    <name type="scientific">Candidatus Venteria ishoeyi</name>
    <dbReference type="NCBI Taxonomy" id="1899563"/>
    <lineage>
        <taxon>Bacteria</taxon>
        <taxon>Pseudomonadati</taxon>
        <taxon>Pseudomonadota</taxon>
        <taxon>Gammaproteobacteria</taxon>
        <taxon>Thiotrichales</taxon>
        <taxon>Thiotrichaceae</taxon>
        <taxon>Venteria</taxon>
    </lineage>
</organism>
<evidence type="ECO:0000256" key="1">
    <source>
        <dbReference type="ARBA" id="ARBA00006484"/>
    </source>
</evidence>
<dbReference type="PRINTS" id="PR00081">
    <property type="entry name" value="GDHRDH"/>
</dbReference>
<dbReference type="AlphaFoldDB" id="A0A1H6FDN8"/>
<accession>A0A1H6FDN8</accession>
<protein>
    <submittedName>
        <fullName evidence="3">Putative ketoacyl reductase</fullName>
        <ecNumber evidence="3">1.3.1.-</ecNumber>
    </submittedName>
</protein>
<dbReference type="InterPro" id="IPR020904">
    <property type="entry name" value="Sc_DH/Rdtase_CS"/>
</dbReference>
<evidence type="ECO:0000313" key="3">
    <source>
        <dbReference type="EMBL" id="SEH07144.1"/>
    </source>
</evidence>
<dbReference type="EMBL" id="FMSV02000515">
    <property type="protein sequence ID" value="SEH07144.1"/>
    <property type="molecule type" value="Genomic_DNA"/>
</dbReference>
<name>A0A1H6FDN8_9GAMM</name>
<dbReference type="SUPFAM" id="SSF51735">
    <property type="entry name" value="NAD(P)-binding Rossmann-fold domains"/>
    <property type="match status" value="1"/>
</dbReference>
<dbReference type="PANTHER" id="PTHR44196">
    <property type="entry name" value="DEHYDROGENASE/REDUCTASE SDR FAMILY MEMBER 7B"/>
    <property type="match status" value="1"/>
</dbReference>
<keyword evidence="2 3" id="KW-0560">Oxidoreductase</keyword>
<evidence type="ECO:0000313" key="4">
    <source>
        <dbReference type="Proteomes" id="UP000236724"/>
    </source>
</evidence>
<dbReference type="RefSeq" id="WP_103920844.1">
    <property type="nucleotide sequence ID" value="NZ_FMSV02000515.1"/>
</dbReference>
<dbReference type="EC" id="1.3.1.-" evidence="3"/>
<gene>
    <name evidence="3" type="primary">actIII</name>
    <name evidence="3" type="ORF">MBHS_03018</name>
</gene>
<keyword evidence="4" id="KW-1185">Reference proteome</keyword>
<dbReference type="InterPro" id="IPR036291">
    <property type="entry name" value="NAD(P)-bd_dom_sf"/>
</dbReference>
<sequence>MKKILIIGATSAIARELAKRFAGRGDKLFLLGRDEGKLQIIHADLQIRGAAKVVYAAADLANTEKHAGLLQQVYKTLGEPDVVLLAYGTLGEQAQCEQDYTMAQQEFQTNFISPVSWLTLLANDFARRGSGSIVVLSSVAGDRGRQSNYIYGAAKGGLSIFVQGLRNRLYHSGVHVLTVKPGFTDTPMTADMKKNFLFVSPAKVARDIEQALEKRQTILYTPWFWRFIMLVIKLIPEWLFIKLKL</sequence>
<dbReference type="GO" id="GO:0016491">
    <property type="term" value="F:oxidoreductase activity"/>
    <property type="evidence" value="ECO:0007669"/>
    <property type="project" value="UniProtKB-KW"/>
</dbReference>
<dbReference type="InterPro" id="IPR002347">
    <property type="entry name" value="SDR_fam"/>
</dbReference>
<dbReference type="PROSITE" id="PS00061">
    <property type="entry name" value="ADH_SHORT"/>
    <property type="match status" value="1"/>
</dbReference>
<reference evidence="3 4" key="1">
    <citation type="submission" date="2016-10" db="EMBL/GenBank/DDBJ databases">
        <authorList>
            <person name="de Groot N.N."/>
        </authorList>
    </citation>
    <scope>NUCLEOTIDE SEQUENCE [LARGE SCALE GENOMIC DNA]</scope>
    <source>
        <strain evidence="3">MBHS1</strain>
    </source>
</reference>
<dbReference type="Pfam" id="PF00106">
    <property type="entry name" value="adh_short"/>
    <property type="match status" value="1"/>
</dbReference>